<dbReference type="Proteomes" id="UP000309174">
    <property type="component" value="Unassembled WGS sequence"/>
</dbReference>
<evidence type="ECO:0000313" key="3">
    <source>
        <dbReference type="Proteomes" id="UP000309174"/>
    </source>
</evidence>
<proteinExistence type="predicted"/>
<evidence type="ECO:0000256" key="1">
    <source>
        <dbReference type="SAM" id="MobiDB-lite"/>
    </source>
</evidence>
<dbReference type="AlphaFoldDB" id="A0A5C4JB02"/>
<keyword evidence="3" id="KW-1185">Reference proteome</keyword>
<sequence>MSESEKRPEWAVRLEYERTRHGWGKWDMSRQLFAASGIMSPETKRVKALARQISRWEAGQVCPWSWGDAIADLFGIDPDELLPPPPEKAARTGARHDDPDDDWGQVSELLRRVFMKRGIAVTALPALGQGQGRRVVQALDILGGDHHGAIADGLGQLIDHYALTICALPPTEVYDELLAVRAYAKQVHERAATSARTADLSLASGWLSHLLAVAACDMGEHAAARLWCSDAERRSEEARHPDLAAWSVLTRAMIAFYQGHAHLSAALAACGQQTAPVGTVVHAKLASQEMRAAAMVGDDDRMTRARRHAATAISALPYGVPETGVFSIALAEDPPYTATSLLLAGRPQEAVTATRRVIGTVYRPEARQRGEHPSGYARSLLILGLAHAQVRQLDQAVAAGHDALGGSRPAWPTMVLAKRLDRVLAENFAGARQAADYRARYLEASTLPGAGLQPAATDEDPG</sequence>
<dbReference type="RefSeq" id="WP_138646203.1">
    <property type="nucleotide sequence ID" value="NZ_VCKW01000081.1"/>
</dbReference>
<dbReference type="EMBL" id="VCKW01000081">
    <property type="protein sequence ID" value="TMR00146.1"/>
    <property type="molecule type" value="Genomic_DNA"/>
</dbReference>
<evidence type="ECO:0000313" key="2">
    <source>
        <dbReference type="EMBL" id="TMR00146.1"/>
    </source>
</evidence>
<accession>A0A5C4JB02</accession>
<evidence type="ECO:0008006" key="4">
    <source>
        <dbReference type="Google" id="ProtNLM"/>
    </source>
</evidence>
<dbReference type="OrthoDB" id="3213425at2"/>
<feature type="compositionally biased region" description="Basic and acidic residues" evidence="1">
    <location>
        <begin position="88"/>
        <end position="98"/>
    </location>
</feature>
<name>A0A5C4JB02_9ACTN</name>
<protein>
    <recommendedName>
        <fullName evidence="4">XRE family transcriptional regulator</fullName>
    </recommendedName>
</protein>
<comment type="caution">
    <text evidence="2">The sequence shown here is derived from an EMBL/GenBank/DDBJ whole genome shotgun (WGS) entry which is preliminary data.</text>
</comment>
<feature type="region of interest" description="Disordered" evidence="1">
    <location>
        <begin position="81"/>
        <end position="102"/>
    </location>
</feature>
<reference evidence="2 3" key="1">
    <citation type="submission" date="2019-05" db="EMBL/GenBank/DDBJ databases">
        <title>Draft genome sequence of Actinomadura sp. 14C53.</title>
        <authorList>
            <person name="Saricaoglu S."/>
            <person name="Isik K."/>
        </authorList>
    </citation>
    <scope>NUCLEOTIDE SEQUENCE [LARGE SCALE GENOMIC DNA]</scope>
    <source>
        <strain evidence="2 3">14C53</strain>
    </source>
</reference>
<gene>
    <name evidence="2" type="ORF">ETD83_17565</name>
</gene>
<organism evidence="2 3">
    <name type="scientific">Actinomadura soli</name>
    <dbReference type="NCBI Taxonomy" id="2508997"/>
    <lineage>
        <taxon>Bacteria</taxon>
        <taxon>Bacillati</taxon>
        <taxon>Actinomycetota</taxon>
        <taxon>Actinomycetes</taxon>
        <taxon>Streptosporangiales</taxon>
        <taxon>Thermomonosporaceae</taxon>
        <taxon>Actinomadura</taxon>
    </lineage>
</organism>